<keyword evidence="1" id="KW-1133">Transmembrane helix</keyword>
<feature type="non-terminal residue" evidence="2">
    <location>
        <position position="121"/>
    </location>
</feature>
<protein>
    <submittedName>
        <fullName evidence="2">Uncharacterized protein</fullName>
    </submittedName>
</protein>
<sequence>CVYCTLSVSPRARGSRCVALIEGTSAGLMPNSECTLADDGMNKPSANHKLESPGARTVWSSGVGSDQDLVAASISRQRPKTGANRRRLKIYIGILLLITFCLFTACAFLIYNYLEHLLNPP</sequence>
<dbReference type="EMBL" id="GECU01009085">
    <property type="protein sequence ID" value="JAS98621.1"/>
    <property type="molecule type" value="Transcribed_RNA"/>
</dbReference>
<evidence type="ECO:0000313" key="2">
    <source>
        <dbReference type="EMBL" id="JAS98621.1"/>
    </source>
</evidence>
<accession>A0A1B6JH92</accession>
<keyword evidence="1" id="KW-0472">Membrane</keyword>
<organism evidence="2">
    <name type="scientific">Homalodisca liturata</name>
    <dbReference type="NCBI Taxonomy" id="320908"/>
    <lineage>
        <taxon>Eukaryota</taxon>
        <taxon>Metazoa</taxon>
        <taxon>Ecdysozoa</taxon>
        <taxon>Arthropoda</taxon>
        <taxon>Hexapoda</taxon>
        <taxon>Insecta</taxon>
        <taxon>Pterygota</taxon>
        <taxon>Neoptera</taxon>
        <taxon>Paraneoptera</taxon>
        <taxon>Hemiptera</taxon>
        <taxon>Auchenorrhyncha</taxon>
        <taxon>Membracoidea</taxon>
        <taxon>Cicadellidae</taxon>
        <taxon>Cicadellinae</taxon>
        <taxon>Proconiini</taxon>
        <taxon>Homalodisca</taxon>
    </lineage>
</organism>
<dbReference type="AlphaFoldDB" id="A0A1B6JH92"/>
<evidence type="ECO:0000256" key="1">
    <source>
        <dbReference type="SAM" id="Phobius"/>
    </source>
</evidence>
<proteinExistence type="predicted"/>
<feature type="non-terminal residue" evidence="2">
    <location>
        <position position="1"/>
    </location>
</feature>
<gene>
    <name evidence="2" type="ORF">g.6212</name>
</gene>
<reference evidence="2" key="1">
    <citation type="submission" date="2015-11" db="EMBL/GenBank/DDBJ databases">
        <title>De novo transcriptome assembly of four potential Pierce s Disease insect vectors from Arizona vineyards.</title>
        <authorList>
            <person name="Tassone E.E."/>
        </authorList>
    </citation>
    <scope>NUCLEOTIDE SEQUENCE</scope>
</reference>
<name>A0A1B6JH92_9HEMI</name>
<keyword evidence="1" id="KW-0812">Transmembrane</keyword>
<feature type="transmembrane region" description="Helical" evidence="1">
    <location>
        <begin position="90"/>
        <end position="114"/>
    </location>
</feature>